<gene>
    <name evidence="1" type="ORF">DY000_02032052</name>
</gene>
<name>A0ABQ7DXC7_BRACR</name>
<reference evidence="1 2" key="1">
    <citation type="journal article" date="2020" name="BMC Genomics">
        <title>Intraspecific diversification of the crop wild relative Brassica cretica Lam. using demographic model selection.</title>
        <authorList>
            <person name="Kioukis A."/>
            <person name="Michalopoulou V.A."/>
            <person name="Briers L."/>
            <person name="Pirintsos S."/>
            <person name="Studholme D.J."/>
            <person name="Pavlidis P."/>
            <person name="Sarris P.F."/>
        </authorList>
    </citation>
    <scope>NUCLEOTIDE SEQUENCE [LARGE SCALE GENOMIC DNA]</scope>
    <source>
        <strain evidence="2">cv. PFS-1207/04</strain>
    </source>
</reference>
<dbReference type="Proteomes" id="UP000266723">
    <property type="component" value="Unassembled WGS sequence"/>
</dbReference>
<dbReference type="EMBL" id="QGKV02000649">
    <property type="protein sequence ID" value="KAF3581908.1"/>
    <property type="molecule type" value="Genomic_DNA"/>
</dbReference>
<protein>
    <submittedName>
        <fullName evidence="1">Uncharacterized protein</fullName>
    </submittedName>
</protein>
<proteinExistence type="predicted"/>
<evidence type="ECO:0000313" key="1">
    <source>
        <dbReference type="EMBL" id="KAF3581908.1"/>
    </source>
</evidence>
<organism evidence="1 2">
    <name type="scientific">Brassica cretica</name>
    <name type="common">Mustard</name>
    <dbReference type="NCBI Taxonomy" id="69181"/>
    <lineage>
        <taxon>Eukaryota</taxon>
        <taxon>Viridiplantae</taxon>
        <taxon>Streptophyta</taxon>
        <taxon>Embryophyta</taxon>
        <taxon>Tracheophyta</taxon>
        <taxon>Spermatophyta</taxon>
        <taxon>Magnoliopsida</taxon>
        <taxon>eudicotyledons</taxon>
        <taxon>Gunneridae</taxon>
        <taxon>Pentapetalae</taxon>
        <taxon>rosids</taxon>
        <taxon>malvids</taxon>
        <taxon>Brassicales</taxon>
        <taxon>Brassicaceae</taxon>
        <taxon>Brassiceae</taxon>
        <taxon>Brassica</taxon>
    </lineage>
</organism>
<sequence>MPPPELKADGTLRFPWAARLGPQSRNLYREASPTYRLDGTPEVSIPSKVFRLGPENKDEYVIGKFHKCSLPPGGLVHVVVNRLWRRSYVSTESQVAPAASPSLITSTAILSDVLSAYAGTTTPIMETVP</sequence>
<evidence type="ECO:0000313" key="2">
    <source>
        <dbReference type="Proteomes" id="UP000266723"/>
    </source>
</evidence>
<accession>A0ABQ7DXC7</accession>
<keyword evidence="2" id="KW-1185">Reference proteome</keyword>
<comment type="caution">
    <text evidence="1">The sequence shown here is derived from an EMBL/GenBank/DDBJ whole genome shotgun (WGS) entry which is preliminary data.</text>
</comment>